<evidence type="ECO:0000313" key="21">
    <source>
        <dbReference type="Proteomes" id="UP001219901"/>
    </source>
</evidence>
<evidence type="ECO:0000256" key="3">
    <source>
        <dbReference type="ARBA" id="ARBA00011209"/>
    </source>
</evidence>
<dbReference type="InterPro" id="IPR020825">
    <property type="entry name" value="Phe-tRNA_synthase-like_B3/B4"/>
</dbReference>
<dbReference type="EC" id="6.1.1.20" evidence="15"/>
<protein>
    <recommendedName>
        <fullName evidence="15">Phenylalanine--tRNA ligase beta subunit</fullName>
        <ecNumber evidence="15">6.1.1.20</ecNumber>
    </recommendedName>
    <alternativeName>
        <fullName evidence="15">Phenylalanyl-tRNA synthetase beta subunit</fullName>
        <shortName evidence="15">PheRS</shortName>
    </alternativeName>
</protein>
<dbReference type="HAMAP" id="MF_00283">
    <property type="entry name" value="Phe_tRNA_synth_beta1"/>
    <property type="match status" value="1"/>
</dbReference>
<evidence type="ECO:0000256" key="13">
    <source>
        <dbReference type="ARBA" id="ARBA00023146"/>
    </source>
</evidence>
<dbReference type="SUPFAM" id="SSF54991">
    <property type="entry name" value="Anticodon-binding domain of PheRS"/>
    <property type="match status" value="1"/>
</dbReference>
<dbReference type="RefSeq" id="WP_342826653.1">
    <property type="nucleotide sequence ID" value="NZ_CP046146.1"/>
</dbReference>
<dbReference type="InterPro" id="IPR005121">
    <property type="entry name" value="Fdx_antiC-bd"/>
</dbReference>
<feature type="binding site" evidence="15">
    <location>
        <position position="470"/>
    </location>
    <ligand>
        <name>Mg(2+)</name>
        <dbReference type="ChEBI" id="CHEBI:18420"/>
        <note>shared with alpha subunit</note>
    </ligand>
</feature>
<dbReference type="InterPro" id="IPR002547">
    <property type="entry name" value="tRNA-bd_dom"/>
</dbReference>
<dbReference type="GO" id="GO:0009328">
    <property type="term" value="C:phenylalanine-tRNA ligase complex"/>
    <property type="evidence" value="ECO:0007669"/>
    <property type="project" value="TreeGrafter"/>
</dbReference>
<evidence type="ECO:0000256" key="7">
    <source>
        <dbReference type="ARBA" id="ARBA00022723"/>
    </source>
</evidence>
<dbReference type="CDD" id="cd00769">
    <property type="entry name" value="PheRS_beta_core"/>
    <property type="match status" value="1"/>
</dbReference>
<dbReference type="SMART" id="SM00896">
    <property type="entry name" value="FDX-ACB"/>
    <property type="match status" value="1"/>
</dbReference>
<dbReference type="InterPro" id="IPR045060">
    <property type="entry name" value="Phe-tRNA-ligase_IIc_bsu"/>
</dbReference>
<dbReference type="CDD" id="cd02796">
    <property type="entry name" value="tRNA_bind_bactPheRS"/>
    <property type="match status" value="1"/>
</dbReference>
<evidence type="ECO:0000259" key="16">
    <source>
        <dbReference type="SMART" id="SM00873"/>
    </source>
</evidence>
<gene>
    <name evidence="15" type="primary">pheT</name>
    <name evidence="19" type="ORF">GKO46_12495</name>
    <name evidence="20" type="ORF">GKO48_13110</name>
</gene>
<evidence type="ECO:0000256" key="5">
    <source>
        <dbReference type="ARBA" id="ARBA00022555"/>
    </source>
</evidence>
<dbReference type="FunFam" id="2.40.50.140:FF:000045">
    <property type="entry name" value="Phenylalanine--tRNA ligase beta subunit"/>
    <property type="match status" value="1"/>
</dbReference>
<evidence type="ECO:0000313" key="20">
    <source>
        <dbReference type="EMBL" id="WFG40498.1"/>
    </source>
</evidence>
<evidence type="ECO:0000256" key="12">
    <source>
        <dbReference type="ARBA" id="ARBA00022917"/>
    </source>
</evidence>
<dbReference type="InterPro" id="IPR045864">
    <property type="entry name" value="aa-tRNA-synth_II/BPL/LPL"/>
</dbReference>
<dbReference type="AlphaFoldDB" id="A0AAJ5ZFY7"/>
<keyword evidence="13 15" id="KW-0030">Aminoacyl-tRNA synthetase</keyword>
<dbReference type="Gene3D" id="2.40.50.140">
    <property type="entry name" value="Nucleic acid-binding proteins"/>
    <property type="match status" value="1"/>
</dbReference>
<evidence type="ECO:0000313" key="19">
    <source>
        <dbReference type="EMBL" id="MDG0867886.1"/>
    </source>
</evidence>
<keyword evidence="4 15" id="KW-0963">Cytoplasm</keyword>
<evidence type="ECO:0000256" key="6">
    <source>
        <dbReference type="ARBA" id="ARBA00022598"/>
    </source>
</evidence>
<dbReference type="SUPFAM" id="SSF55681">
    <property type="entry name" value="Class II aaRS and biotin synthetases"/>
    <property type="match status" value="1"/>
</dbReference>
<comment type="subcellular location">
    <subcellularLocation>
        <location evidence="1 15">Cytoplasm</location>
    </subcellularLocation>
</comment>
<evidence type="ECO:0000256" key="8">
    <source>
        <dbReference type="ARBA" id="ARBA00022741"/>
    </source>
</evidence>
<comment type="catalytic activity">
    <reaction evidence="14 15">
        <text>tRNA(Phe) + L-phenylalanine + ATP = L-phenylalanyl-tRNA(Phe) + AMP + diphosphate + H(+)</text>
        <dbReference type="Rhea" id="RHEA:19413"/>
        <dbReference type="Rhea" id="RHEA-COMP:9668"/>
        <dbReference type="Rhea" id="RHEA-COMP:9699"/>
        <dbReference type="ChEBI" id="CHEBI:15378"/>
        <dbReference type="ChEBI" id="CHEBI:30616"/>
        <dbReference type="ChEBI" id="CHEBI:33019"/>
        <dbReference type="ChEBI" id="CHEBI:58095"/>
        <dbReference type="ChEBI" id="CHEBI:78442"/>
        <dbReference type="ChEBI" id="CHEBI:78531"/>
        <dbReference type="ChEBI" id="CHEBI:456215"/>
        <dbReference type="EC" id="6.1.1.20"/>
    </reaction>
</comment>
<reference evidence="21 22" key="1">
    <citation type="submission" date="2019-11" db="EMBL/GenBank/DDBJ databases">
        <authorList>
            <person name="Cho J.-C."/>
        </authorList>
    </citation>
    <scope>NUCLEOTIDE SEQUENCE [LARGE SCALE GENOMIC DNA]</scope>
    <source>
        <strain evidence="20 21">JH1073</strain>
        <strain evidence="19 22">JH702</strain>
    </source>
</reference>
<name>A0AAJ5ZFY7_9CHLR</name>
<evidence type="ECO:0000256" key="1">
    <source>
        <dbReference type="ARBA" id="ARBA00004496"/>
    </source>
</evidence>
<keyword evidence="6 15" id="KW-0436">Ligase</keyword>
<evidence type="ECO:0000259" key="17">
    <source>
        <dbReference type="SMART" id="SM00874"/>
    </source>
</evidence>
<dbReference type="SUPFAM" id="SSF46955">
    <property type="entry name" value="Putative DNA-binding domain"/>
    <property type="match status" value="1"/>
</dbReference>
<accession>A0AAJ5ZFY7</accession>
<feature type="domain" description="FDX-ACB" evidence="18">
    <location>
        <begin position="718"/>
        <end position="809"/>
    </location>
</feature>
<feature type="binding site" evidence="15">
    <location>
        <position position="471"/>
    </location>
    <ligand>
        <name>Mg(2+)</name>
        <dbReference type="ChEBI" id="CHEBI:18420"/>
        <note>shared with alpha subunit</note>
    </ligand>
</feature>
<keyword evidence="8 15" id="KW-0547">Nucleotide-binding</keyword>
<keyword evidence="5" id="KW-0820">tRNA-binding</keyword>
<comment type="similarity">
    <text evidence="2 15">Belongs to the phenylalanyl-tRNA synthetase beta subunit family. Type 1 subfamily.</text>
</comment>
<dbReference type="SMART" id="SM00873">
    <property type="entry name" value="B3_4"/>
    <property type="match status" value="1"/>
</dbReference>
<dbReference type="PANTHER" id="PTHR10947">
    <property type="entry name" value="PHENYLALANYL-TRNA SYNTHETASE BETA CHAIN AND LEUCINE-RICH REPEAT-CONTAINING PROTEIN 47"/>
    <property type="match status" value="1"/>
</dbReference>
<keyword evidence="7 15" id="KW-0479">Metal-binding</keyword>
<dbReference type="Pfam" id="PF03147">
    <property type="entry name" value="FDX-ACB"/>
    <property type="match status" value="1"/>
</dbReference>
<dbReference type="InterPro" id="IPR012340">
    <property type="entry name" value="NA-bd_OB-fold"/>
</dbReference>
<dbReference type="SMART" id="SM00874">
    <property type="entry name" value="B5"/>
    <property type="match status" value="1"/>
</dbReference>
<dbReference type="InterPro" id="IPR033714">
    <property type="entry name" value="tRNA_bind_bactPheRS"/>
</dbReference>
<dbReference type="GO" id="GO:0004826">
    <property type="term" value="F:phenylalanine-tRNA ligase activity"/>
    <property type="evidence" value="ECO:0007669"/>
    <property type="project" value="UniProtKB-UniRule"/>
</dbReference>
<keyword evidence="12 15" id="KW-0648">Protein biosynthesis</keyword>
<evidence type="ECO:0000313" key="22">
    <source>
        <dbReference type="Proteomes" id="UP001321249"/>
    </source>
</evidence>
<dbReference type="EMBL" id="CP046147">
    <property type="protein sequence ID" value="WFG40498.1"/>
    <property type="molecule type" value="Genomic_DNA"/>
</dbReference>
<reference evidence="20" key="2">
    <citation type="journal article" date="2023" name="Nat. Commun.">
        <title>Cultivation of marine bacteria of the SAR202 clade.</title>
        <authorList>
            <person name="Lim Y."/>
            <person name="Seo J.H."/>
            <person name="Giovannoni S.J."/>
            <person name="Kang I."/>
            <person name="Cho J.C."/>
        </authorList>
    </citation>
    <scope>NUCLEOTIDE SEQUENCE</scope>
    <source>
        <strain evidence="20">JH1073</strain>
    </source>
</reference>
<evidence type="ECO:0000256" key="4">
    <source>
        <dbReference type="ARBA" id="ARBA00022490"/>
    </source>
</evidence>
<dbReference type="InterPro" id="IPR009061">
    <property type="entry name" value="DNA-bd_dom_put_sf"/>
</dbReference>
<dbReference type="Proteomes" id="UP001321249">
    <property type="component" value="Unassembled WGS sequence"/>
</dbReference>
<evidence type="ECO:0000256" key="10">
    <source>
        <dbReference type="ARBA" id="ARBA00022842"/>
    </source>
</evidence>
<dbReference type="PANTHER" id="PTHR10947:SF0">
    <property type="entry name" value="PHENYLALANINE--TRNA LIGASE BETA SUBUNIT"/>
    <property type="match status" value="1"/>
</dbReference>
<evidence type="ECO:0000256" key="11">
    <source>
        <dbReference type="ARBA" id="ARBA00022884"/>
    </source>
</evidence>
<evidence type="ECO:0000256" key="9">
    <source>
        <dbReference type="ARBA" id="ARBA00022840"/>
    </source>
</evidence>
<organism evidence="20 21">
    <name type="scientific">Candidatus Lucifugimonas marina</name>
    <dbReference type="NCBI Taxonomy" id="3038979"/>
    <lineage>
        <taxon>Bacteria</taxon>
        <taxon>Bacillati</taxon>
        <taxon>Chloroflexota</taxon>
        <taxon>Dehalococcoidia</taxon>
        <taxon>SAR202 cluster</taxon>
        <taxon>Candidatus Lucifugimonadales</taxon>
        <taxon>Candidatus Lucifugimonadaceae</taxon>
        <taxon>Candidatus Lucifugimonas</taxon>
    </lineage>
</organism>
<feature type="domain" description="B5" evidence="17">
    <location>
        <begin position="410"/>
        <end position="478"/>
    </location>
</feature>
<dbReference type="FunFam" id="3.30.56.10:FF:000002">
    <property type="entry name" value="Phenylalanine--tRNA ligase beta subunit"/>
    <property type="match status" value="1"/>
</dbReference>
<dbReference type="GO" id="GO:0005524">
    <property type="term" value="F:ATP binding"/>
    <property type="evidence" value="ECO:0007669"/>
    <property type="project" value="UniProtKB-UniRule"/>
</dbReference>
<keyword evidence="11" id="KW-0694">RNA-binding</keyword>
<dbReference type="SUPFAM" id="SSF50249">
    <property type="entry name" value="Nucleic acid-binding proteins"/>
    <property type="match status" value="1"/>
</dbReference>
<dbReference type="Pfam" id="PF01588">
    <property type="entry name" value="tRNA_bind"/>
    <property type="match status" value="1"/>
</dbReference>
<comment type="cofactor">
    <cofactor evidence="15">
        <name>Mg(2+)</name>
        <dbReference type="ChEBI" id="CHEBI:18420"/>
    </cofactor>
    <text evidence="15">Binds 2 magnesium ions per tetramer.</text>
</comment>
<evidence type="ECO:0000256" key="14">
    <source>
        <dbReference type="ARBA" id="ARBA00049255"/>
    </source>
</evidence>
<dbReference type="Gene3D" id="3.30.56.10">
    <property type="match status" value="2"/>
</dbReference>
<evidence type="ECO:0000256" key="15">
    <source>
        <dbReference type="HAMAP-Rule" id="MF_00283"/>
    </source>
</evidence>
<dbReference type="Pfam" id="PF17759">
    <property type="entry name" value="tRNA_synthFbeta"/>
    <property type="match status" value="1"/>
</dbReference>
<feature type="domain" description="B3/B4 tRNA-binding" evidence="16">
    <location>
        <begin position="219"/>
        <end position="392"/>
    </location>
</feature>
<dbReference type="InterPro" id="IPR005146">
    <property type="entry name" value="B3/B4_tRNA-bd"/>
</dbReference>
<dbReference type="InterPro" id="IPR041616">
    <property type="entry name" value="PheRS_beta_core"/>
</dbReference>
<dbReference type="Proteomes" id="UP001219901">
    <property type="component" value="Chromosome"/>
</dbReference>
<dbReference type="InterPro" id="IPR004532">
    <property type="entry name" value="Phe-tRNA-ligase_IIc_bsu_bact"/>
</dbReference>
<dbReference type="Gene3D" id="3.30.930.10">
    <property type="entry name" value="Bira Bifunctional Protein, Domain 2"/>
    <property type="match status" value="1"/>
</dbReference>
<feature type="binding site" evidence="15">
    <location>
        <position position="461"/>
    </location>
    <ligand>
        <name>Mg(2+)</name>
        <dbReference type="ChEBI" id="CHEBI:18420"/>
        <note>shared with alpha subunit</note>
    </ligand>
</feature>
<evidence type="ECO:0000259" key="18">
    <source>
        <dbReference type="SMART" id="SM00896"/>
    </source>
</evidence>
<evidence type="ECO:0000256" key="2">
    <source>
        <dbReference type="ARBA" id="ARBA00008653"/>
    </source>
</evidence>
<proteinExistence type="inferred from homology"/>
<reference evidence="21" key="3">
    <citation type="submission" date="2023-06" db="EMBL/GenBank/DDBJ databases">
        <title>Pangenomics reveal diversification of enzyme families and niche specialization in globally abundant SAR202 bacteria.</title>
        <authorList>
            <person name="Saw J.H.W."/>
        </authorList>
    </citation>
    <scope>NUCLEOTIDE SEQUENCE [LARGE SCALE GENOMIC DNA]</scope>
    <source>
        <strain evidence="21">JH1073</strain>
    </source>
</reference>
<dbReference type="GO" id="GO:0000049">
    <property type="term" value="F:tRNA binding"/>
    <property type="evidence" value="ECO:0007669"/>
    <property type="project" value="UniProtKB-KW"/>
</dbReference>
<feature type="binding site" evidence="15">
    <location>
        <position position="467"/>
    </location>
    <ligand>
        <name>Mg(2+)</name>
        <dbReference type="ChEBI" id="CHEBI:18420"/>
        <note>shared with alpha subunit</note>
    </ligand>
</feature>
<dbReference type="GO" id="GO:0000287">
    <property type="term" value="F:magnesium ion binding"/>
    <property type="evidence" value="ECO:0007669"/>
    <property type="project" value="UniProtKB-UniRule"/>
</dbReference>
<keyword evidence="21" id="KW-1185">Reference proteome</keyword>
<dbReference type="NCBIfam" id="TIGR00472">
    <property type="entry name" value="pheT_bact"/>
    <property type="match status" value="1"/>
</dbReference>
<comment type="subunit">
    <text evidence="3 15">Tetramer of two alpha and two beta subunits.</text>
</comment>
<dbReference type="Pfam" id="PF03483">
    <property type="entry name" value="B3_4"/>
    <property type="match status" value="1"/>
</dbReference>
<dbReference type="Gene3D" id="3.30.70.380">
    <property type="entry name" value="Ferrodoxin-fold anticodon-binding domain"/>
    <property type="match status" value="1"/>
</dbReference>
<dbReference type="Pfam" id="PF03484">
    <property type="entry name" value="B5"/>
    <property type="match status" value="1"/>
</dbReference>
<dbReference type="GO" id="GO:0006432">
    <property type="term" value="P:phenylalanyl-tRNA aminoacylation"/>
    <property type="evidence" value="ECO:0007669"/>
    <property type="project" value="UniProtKB-UniRule"/>
</dbReference>
<sequence>MKVPVSWLSEYVDINNMSLDDLAHRLTMGGNEVEDIERTGWIDNVVVGHVKAVAQHPDADRLRLVTVDHGNGEAEVVCGAPNVAAGQKIAYASIGAVLQDAYADEPGKTKKLKRSKIRGVVSEGMVCSVRELGIGDDHDGILVLDDDLVVGMPIGEVLGESVIDIELTPNRPDCLGVVGVARDVSAITGNPLNQPDVSFEATGPDVNTLASVEIADPDLCLRYTATVIQGVKIGPSPKWLQDRLIAIGERPINNLVDITNFVMFELGQPLHAFDYDKVVDHKIIVRRAKPGEKLTTLDNVERKLGSEMLVITDPDRSIGLAGVMGGANSEISESTNTVLLESATFHGVNNRKTARGLELGSQATLRFEKSLRTGLSEVGLRRATKLILEIAGGEAASGIIDVYPSKGQEQESVRLDKDHIARVLGVEFESGLIESTLGNLGFGLKSDADGWDVSIPYWRPDISIPEDIVEEVARIVGYDNIPTTTLAGRPPQWQPQPAMDLRNRVTDSLAQAGLREMISYAATTAEGEARVDLPSETASALKLRNPITADFAVMRRTLREAILETVARNSRTWRGPIALFEAGRVFLDYGEGLPEERQMVAGAFAGPRNELHWDASTDSSDFYDAKGAVEAVLADLGIDPEFEVGEDATFAPGRTAIIKVKAANHAVIGVVGEVSSEVFSRFDAEVDAVAMFELDLAAILKILETADGVGAGKFEDFPRVPASHRDLSLIVDTGVTAGQIVEIANRNRIVTSATVFDLFEGKGVPDGKKAVAVRLVYQSPNKTLTTDQIGKIENQILKQLSKELGAELRAQ</sequence>
<keyword evidence="9 15" id="KW-0067">ATP-binding</keyword>
<keyword evidence="10 15" id="KW-0460">Magnesium</keyword>
<dbReference type="SUPFAM" id="SSF56037">
    <property type="entry name" value="PheT/TilS domain"/>
    <property type="match status" value="1"/>
</dbReference>
<dbReference type="EMBL" id="WMBE01000004">
    <property type="protein sequence ID" value="MDG0867886.1"/>
    <property type="molecule type" value="Genomic_DNA"/>
</dbReference>
<dbReference type="InterPro" id="IPR005147">
    <property type="entry name" value="tRNA_synthase_B5-dom"/>
</dbReference>
<dbReference type="Gene3D" id="3.50.40.10">
    <property type="entry name" value="Phenylalanyl-trna Synthetase, Chain B, domain 3"/>
    <property type="match status" value="1"/>
</dbReference>
<dbReference type="InterPro" id="IPR036690">
    <property type="entry name" value="Fdx_antiC-bd_sf"/>
</dbReference>